<protein>
    <submittedName>
        <fullName evidence="1">Uncharacterized protein</fullName>
    </submittedName>
</protein>
<keyword evidence="2" id="KW-1185">Reference proteome</keyword>
<gene>
    <name evidence="1" type="ORF">AVEN_207517_1</name>
</gene>
<dbReference type="InterPro" id="IPR036900">
    <property type="entry name" value="A-D-PHexomutase_C_sf"/>
</dbReference>
<comment type="caution">
    <text evidence="1">The sequence shown here is derived from an EMBL/GenBank/DDBJ whole genome shotgun (WGS) entry which is preliminary data.</text>
</comment>
<name>A0A4Y2KUQ6_ARAVE</name>
<dbReference type="SUPFAM" id="SSF55957">
    <property type="entry name" value="Phosphoglucomutase, C-terminal domain"/>
    <property type="match status" value="1"/>
</dbReference>
<dbReference type="GO" id="GO:0016868">
    <property type="term" value="F:intramolecular phosphotransferase activity"/>
    <property type="evidence" value="ECO:0007669"/>
    <property type="project" value="InterPro"/>
</dbReference>
<dbReference type="Gene3D" id="3.30.310.50">
    <property type="entry name" value="Alpha-D-phosphohexomutase, C-terminal domain"/>
    <property type="match status" value="1"/>
</dbReference>
<proteinExistence type="predicted"/>
<evidence type="ECO:0000313" key="1">
    <source>
        <dbReference type="EMBL" id="GBN05096.1"/>
    </source>
</evidence>
<sequence length="73" mass="8199">PSGTEDVVRVYAEAQTQNWETPTEVFGGKPQIRNQHPKNIKERKITTPTEFDLKNYLMIGLLREGKTSGSGLP</sequence>
<dbReference type="Proteomes" id="UP000499080">
    <property type="component" value="Unassembled WGS sequence"/>
</dbReference>
<evidence type="ECO:0000313" key="2">
    <source>
        <dbReference type="Proteomes" id="UP000499080"/>
    </source>
</evidence>
<dbReference type="EMBL" id="BGPR01115795">
    <property type="protein sequence ID" value="GBN05096.1"/>
    <property type="molecule type" value="Genomic_DNA"/>
</dbReference>
<feature type="non-terminal residue" evidence="1">
    <location>
        <position position="1"/>
    </location>
</feature>
<accession>A0A4Y2KUQ6</accession>
<organism evidence="1 2">
    <name type="scientific">Araneus ventricosus</name>
    <name type="common">Orbweaver spider</name>
    <name type="synonym">Epeira ventricosa</name>
    <dbReference type="NCBI Taxonomy" id="182803"/>
    <lineage>
        <taxon>Eukaryota</taxon>
        <taxon>Metazoa</taxon>
        <taxon>Ecdysozoa</taxon>
        <taxon>Arthropoda</taxon>
        <taxon>Chelicerata</taxon>
        <taxon>Arachnida</taxon>
        <taxon>Araneae</taxon>
        <taxon>Araneomorphae</taxon>
        <taxon>Entelegynae</taxon>
        <taxon>Araneoidea</taxon>
        <taxon>Araneidae</taxon>
        <taxon>Araneus</taxon>
    </lineage>
</organism>
<reference evidence="1 2" key="1">
    <citation type="journal article" date="2019" name="Sci. Rep.">
        <title>Orb-weaving spider Araneus ventricosus genome elucidates the spidroin gene catalogue.</title>
        <authorList>
            <person name="Kono N."/>
            <person name="Nakamura H."/>
            <person name="Ohtoshi R."/>
            <person name="Moran D.A.P."/>
            <person name="Shinohara A."/>
            <person name="Yoshida Y."/>
            <person name="Fujiwara M."/>
            <person name="Mori M."/>
            <person name="Tomita M."/>
            <person name="Arakawa K."/>
        </authorList>
    </citation>
    <scope>NUCLEOTIDE SEQUENCE [LARGE SCALE GENOMIC DNA]</scope>
</reference>
<dbReference type="AlphaFoldDB" id="A0A4Y2KUQ6"/>